<dbReference type="NCBIfam" id="TIGR00745">
    <property type="entry name" value="apbA_panE"/>
    <property type="match status" value="1"/>
</dbReference>
<dbReference type="FunFam" id="3.40.50.720:FF:000307">
    <property type="entry name" value="2-dehydropantoate 2-reductase"/>
    <property type="match status" value="1"/>
</dbReference>
<dbReference type="OrthoDB" id="9793586at2"/>
<dbReference type="EC" id="1.1.1.169" evidence="4"/>
<evidence type="ECO:0000313" key="8">
    <source>
        <dbReference type="Proteomes" id="UP000278746"/>
    </source>
</evidence>
<dbReference type="InterPro" id="IPR051402">
    <property type="entry name" value="KPR-Related"/>
</dbReference>
<dbReference type="Gene3D" id="1.10.1040.10">
    <property type="entry name" value="N-(1-d-carboxylethyl)-l-norvaline Dehydrogenase, domain 2"/>
    <property type="match status" value="1"/>
</dbReference>
<gene>
    <name evidence="7" type="ORF">EBO34_15785</name>
</gene>
<dbReference type="InterPro" id="IPR036291">
    <property type="entry name" value="NAD(P)-bd_dom_sf"/>
</dbReference>
<comment type="catalytic activity">
    <reaction evidence="4">
        <text>(R)-pantoate + NADP(+) = 2-dehydropantoate + NADPH + H(+)</text>
        <dbReference type="Rhea" id="RHEA:16233"/>
        <dbReference type="ChEBI" id="CHEBI:11561"/>
        <dbReference type="ChEBI" id="CHEBI:15378"/>
        <dbReference type="ChEBI" id="CHEBI:15980"/>
        <dbReference type="ChEBI" id="CHEBI:57783"/>
        <dbReference type="ChEBI" id="CHEBI:58349"/>
        <dbReference type="EC" id="1.1.1.169"/>
    </reaction>
</comment>
<dbReference type="InterPro" id="IPR008927">
    <property type="entry name" value="6-PGluconate_DH-like_C_sf"/>
</dbReference>
<comment type="similarity">
    <text evidence="1 4">Belongs to the ketopantoate reductase family.</text>
</comment>
<evidence type="ECO:0000313" key="7">
    <source>
        <dbReference type="EMBL" id="RNA66676.1"/>
    </source>
</evidence>
<keyword evidence="8" id="KW-1185">Reference proteome</keyword>
<sequence length="302" mass="33577">MKLLMVGAGAIGGYFGGRLVEKGEDVTFLVRERRRKQLEETGLHIRSIHGDFQTTPTLIQAGEIAGPFDAVLLSMKAYQLDQAIEDIRPYVGENTMIIPLLNGIAHMDRLIAAFGEENVLGGLCFVEATLNEQGHIIQSSGTHDFIFGERSGERSERVSRLEDTFSNTKSNFVLSETILADMWKKYLFISTLSGVTSLYRSPIGPIRDDEYGSKTVKKTLTEAAAIMKSLDAPLPDGVEEANWDKLHDIEHTMKSSLQRDMEKGLSVEGDHFFGYLLEKADEQGIPAPTLETIYANLRVYTN</sequence>
<accession>A0A3M7TNI0</accession>
<dbReference type="AlphaFoldDB" id="A0A3M7TNI0"/>
<keyword evidence="4" id="KW-0566">Pantothenate biosynthesis</keyword>
<name>A0A3M7TNI0_9BACI</name>
<keyword evidence="3 4" id="KW-0560">Oxidoreductase</keyword>
<evidence type="ECO:0000259" key="5">
    <source>
        <dbReference type="Pfam" id="PF02558"/>
    </source>
</evidence>
<evidence type="ECO:0000256" key="3">
    <source>
        <dbReference type="ARBA" id="ARBA00023002"/>
    </source>
</evidence>
<dbReference type="UniPathway" id="UPA00028">
    <property type="reaction ID" value="UER00004"/>
</dbReference>
<dbReference type="Pfam" id="PF02558">
    <property type="entry name" value="ApbA"/>
    <property type="match status" value="1"/>
</dbReference>
<dbReference type="FunFam" id="1.10.1040.10:FF:000017">
    <property type="entry name" value="2-dehydropantoate 2-reductase"/>
    <property type="match status" value="1"/>
</dbReference>
<feature type="domain" description="Ketopantoate reductase N-terminal" evidence="5">
    <location>
        <begin position="5"/>
        <end position="150"/>
    </location>
</feature>
<organism evidence="7 8">
    <name type="scientific">Alteribacter keqinensis</name>
    <dbReference type="NCBI Taxonomy" id="2483800"/>
    <lineage>
        <taxon>Bacteria</taxon>
        <taxon>Bacillati</taxon>
        <taxon>Bacillota</taxon>
        <taxon>Bacilli</taxon>
        <taxon>Bacillales</taxon>
        <taxon>Bacillaceae</taxon>
        <taxon>Alteribacter</taxon>
    </lineage>
</organism>
<dbReference type="Pfam" id="PF08546">
    <property type="entry name" value="ApbA_C"/>
    <property type="match status" value="1"/>
</dbReference>
<evidence type="ECO:0000256" key="4">
    <source>
        <dbReference type="RuleBase" id="RU362068"/>
    </source>
</evidence>
<dbReference type="InterPro" id="IPR013328">
    <property type="entry name" value="6PGD_dom2"/>
</dbReference>
<dbReference type="EMBL" id="RHIB01000003">
    <property type="protein sequence ID" value="RNA66676.1"/>
    <property type="molecule type" value="Genomic_DNA"/>
</dbReference>
<dbReference type="PANTHER" id="PTHR21708:SF26">
    <property type="entry name" value="2-DEHYDROPANTOATE 2-REDUCTASE"/>
    <property type="match status" value="1"/>
</dbReference>
<protein>
    <recommendedName>
        <fullName evidence="4">2-dehydropantoate 2-reductase</fullName>
        <ecNumber evidence="4">1.1.1.169</ecNumber>
    </recommendedName>
    <alternativeName>
        <fullName evidence="4">Ketopantoate reductase</fullName>
    </alternativeName>
</protein>
<dbReference type="SUPFAM" id="SSF51735">
    <property type="entry name" value="NAD(P)-binding Rossmann-fold domains"/>
    <property type="match status" value="1"/>
</dbReference>
<dbReference type="SUPFAM" id="SSF48179">
    <property type="entry name" value="6-phosphogluconate dehydrogenase C-terminal domain-like"/>
    <property type="match status" value="1"/>
</dbReference>
<evidence type="ECO:0000256" key="2">
    <source>
        <dbReference type="ARBA" id="ARBA00022857"/>
    </source>
</evidence>
<dbReference type="GO" id="GO:0015940">
    <property type="term" value="P:pantothenate biosynthetic process"/>
    <property type="evidence" value="ECO:0007669"/>
    <property type="project" value="UniProtKB-UniPathway"/>
</dbReference>
<dbReference type="RefSeq" id="WP_122900356.1">
    <property type="nucleotide sequence ID" value="NZ_RHIB01000003.1"/>
</dbReference>
<evidence type="ECO:0000259" key="6">
    <source>
        <dbReference type="Pfam" id="PF08546"/>
    </source>
</evidence>
<comment type="caution">
    <text evidence="7">The sequence shown here is derived from an EMBL/GenBank/DDBJ whole genome shotgun (WGS) entry which is preliminary data.</text>
</comment>
<dbReference type="Gene3D" id="3.40.50.720">
    <property type="entry name" value="NAD(P)-binding Rossmann-like Domain"/>
    <property type="match status" value="1"/>
</dbReference>
<dbReference type="InterPro" id="IPR013752">
    <property type="entry name" value="KPA_reductase"/>
</dbReference>
<dbReference type="InterPro" id="IPR003710">
    <property type="entry name" value="ApbA"/>
</dbReference>
<feature type="domain" description="Ketopantoate reductase C-terminal" evidence="6">
    <location>
        <begin position="178"/>
        <end position="299"/>
    </location>
</feature>
<reference evidence="7 8" key="1">
    <citation type="submission" date="2018-10" db="EMBL/GenBank/DDBJ databases">
        <title>Bacillus Keqinensis sp. nov., a moderately halophilic bacterium isolated from a saline-alkaline lake.</title>
        <authorList>
            <person name="Wang H."/>
        </authorList>
    </citation>
    <scope>NUCLEOTIDE SEQUENCE [LARGE SCALE GENOMIC DNA]</scope>
    <source>
        <strain evidence="7 8">KQ-3</strain>
    </source>
</reference>
<comment type="pathway">
    <text evidence="4">Cofactor biosynthesis; (R)-pantothenate biosynthesis; (R)-pantoate from 3-methyl-2-oxobutanoate: step 2/2.</text>
</comment>
<dbReference type="GO" id="GO:0008677">
    <property type="term" value="F:2-dehydropantoate 2-reductase activity"/>
    <property type="evidence" value="ECO:0007669"/>
    <property type="project" value="UniProtKB-EC"/>
</dbReference>
<dbReference type="InterPro" id="IPR013332">
    <property type="entry name" value="KPR_N"/>
</dbReference>
<dbReference type="Proteomes" id="UP000278746">
    <property type="component" value="Unassembled WGS sequence"/>
</dbReference>
<evidence type="ECO:0000256" key="1">
    <source>
        <dbReference type="ARBA" id="ARBA00007870"/>
    </source>
</evidence>
<proteinExistence type="inferred from homology"/>
<comment type="function">
    <text evidence="4">Catalyzes the NADPH-dependent reduction of ketopantoate into pantoic acid.</text>
</comment>
<keyword evidence="2 4" id="KW-0521">NADP</keyword>
<dbReference type="PANTHER" id="PTHR21708">
    <property type="entry name" value="PROBABLE 2-DEHYDROPANTOATE 2-REDUCTASE"/>
    <property type="match status" value="1"/>
</dbReference>
<dbReference type="GO" id="GO:0005737">
    <property type="term" value="C:cytoplasm"/>
    <property type="evidence" value="ECO:0007669"/>
    <property type="project" value="TreeGrafter"/>
</dbReference>